<evidence type="ECO:0000313" key="20">
    <source>
        <dbReference type="Proteomes" id="UP000294547"/>
    </source>
</evidence>
<evidence type="ECO:0000256" key="11">
    <source>
        <dbReference type="ARBA" id="ARBA00023268"/>
    </source>
</evidence>
<proteinExistence type="inferred from homology"/>
<evidence type="ECO:0000256" key="7">
    <source>
        <dbReference type="ARBA" id="ARBA00022679"/>
    </source>
</evidence>
<dbReference type="GO" id="GO:0008955">
    <property type="term" value="F:peptidoglycan glycosyltransferase activity"/>
    <property type="evidence" value="ECO:0007669"/>
    <property type="project" value="UniProtKB-EC"/>
</dbReference>
<comment type="similarity">
    <text evidence="3">In the N-terminal section; belongs to the glycosyltransferase 51 family.</text>
</comment>
<feature type="compositionally biased region" description="Gly residues" evidence="15">
    <location>
        <begin position="78"/>
        <end position="109"/>
    </location>
</feature>
<dbReference type="RefSeq" id="WP_245515840.1">
    <property type="nucleotide sequence ID" value="NZ_BSPM01000002.1"/>
</dbReference>
<dbReference type="GO" id="GO:0008658">
    <property type="term" value="F:penicillin binding"/>
    <property type="evidence" value="ECO:0007669"/>
    <property type="project" value="InterPro"/>
</dbReference>
<dbReference type="Gene3D" id="3.40.710.10">
    <property type="entry name" value="DD-peptidase/beta-lactamase superfamily"/>
    <property type="match status" value="1"/>
</dbReference>
<dbReference type="GO" id="GO:0008360">
    <property type="term" value="P:regulation of cell shape"/>
    <property type="evidence" value="ECO:0007669"/>
    <property type="project" value="UniProtKB-KW"/>
</dbReference>
<evidence type="ECO:0000256" key="6">
    <source>
        <dbReference type="ARBA" id="ARBA00022676"/>
    </source>
</evidence>
<dbReference type="InterPro" id="IPR036950">
    <property type="entry name" value="PBP_transglycosylase"/>
</dbReference>
<keyword evidence="8" id="KW-0378">Hydrolase</keyword>
<dbReference type="NCBIfam" id="TIGR02074">
    <property type="entry name" value="PBP_1a_fam"/>
    <property type="match status" value="1"/>
</dbReference>
<evidence type="ECO:0000256" key="4">
    <source>
        <dbReference type="ARBA" id="ARBA00022645"/>
    </source>
</evidence>
<dbReference type="GO" id="GO:0006508">
    <property type="term" value="P:proteolysis"/>
    <property type="evidence" value="ECO:0007669"/>
    <property type="project" value="UniProtKB-KW"/>
</dbReference>
<evidence type="ECO:0000256" key="8">
    <source>
        <dbReference type="ARBA" id="ARBA00022801"/>
    </source>
</evidence>
<sequence length="780" mass="81871">MARSDRDRGRVEPSFGADTDGTGLRPTARDRADGTARIDPPRGADDEDGGMATTARAGRTNARIEPRLDGPAPTRAAGDGGPRRNGGGAGPKGGGAKGAGGAKGGGGKPAGRAPRRRRGIGLFGFLGRLFYWGVVLSIWGAVGVAGVIGYTFATLPQTDEWKVPARPPNVEIVDAAGAPIANRGDTGGEAVRLEQLPPYLPEAVIAIEDRRFYHHFGIDPLGLARALVTNLTAGGVVQGGSTLTQQLAKNLFLKPDRTMERKLQEVVLALWLEWRFSKDEILEMYLNRVYLGAGAYGVDGAARAYFGKSAREVTLGEAATLAGLLKAPSRYAPSRDAKLAHDRAMTVLAAMAEEGYIDRAAAKRAADEPPHVVAEHNTRSENYVADWVMDLLPGYLSSLSQDVVVTTTVDLSMQRAAETAIRDALAGEAAKFRVSQGALVAIDNDGAVKALVGGRDYAASQFDRAVQARRQPGSAFKPFVYLTAIERGYSPDHLMTDGPVSIKGWQPKNYDGDYLGPVTLRTALAKSLNTVAAQLAAEVGPSAVANTARRLGIVSKLHENPSIALGTAEVTPLEITSAYVPFANGGYGVIPYVIDSIATKDGKVLFRRQGEGPGRVIDARAVGVMNAMLQGVVQYGTGAKAAIAGRPVGGKTGTSQDFRDAWFIGYVTGLTAGVWFGNDDNSPTKKATGGALTSAVWHRFMTEAVAGRPVLPLPGTDLVPPPAPADDIAATIDGLERQGPALPGAAAPAPVEVPVAAPPETAPTEGERTLLERLFEGSSR</sequence>
<keyword evidence="4" id="KW-0121">Carboxypeptidase</keyword>
<evidence type="ECO:0000256" key="14">
    <source>
        <dbReference type="ARBA" id="ARBA00049902"/>
    </source>
</evidence>
<dbReference type="FunFam" id="1.10.3810.10:FF:000001">
    <property type="entry name" value="Penicillin-binding protein 1A"/>
    <property type="match status" value="1"/>
</dbReference>
<keyword evidence="16" id="KW-1133">Transmembrane helix</keyword>
<dbReference type="InterPro" id="IPR050396">
    <property type="entry name" value="Glycosyltr_51/Transpeptidase"/>
</dbReference>
<comment type="pathway">
    <text evidence="1">Cell wall biogenesis; peptidoglycan biosynthesis.</text>
</comment>
<dbReference type="AlphaFoldDB" id="A0A4R6R7T9"/>
<feature type="compositionally biased region" description="Basic and acidic residues" evidence="15">
    <location>
        <begin position="27"/>
        <end position="44"/>
    </location>
</feature>
<dbReference type="GO" id="GO:0009002">
    <property type="term" value="F:serine-type D-Ala-D-Ala carboxypeptidase activity"/>
    <property type="evidence" value="ECO:0007669"/>
    <property type="project" value="UniProtKB-EC"/>
</dbReference>
<dbReference type="Pfam" id="PF00912">
    <property type="entry name" value="Transgly"/>
    <property type="match status" value="1"/>
</dbReference>
<keyword evidence="9" id="KW-0133">Cell shape</keyword>
<dbReference type="Gene3D" id="1.10.3810.10">
    <property type="entry name" value="Biosynthetic peptidoglycan transglycosylase-like"/>
    <property type="match status" value="1"/>
</dbReference>
<evidence type="ECO:0000259" key="18">
    <source>
        <dbReference type="Pfam" id="PF00912"/>
    </source>
</evidence>
<feature type="domain" description="Glycosyl transferase family 51" evidence="18">
    <location>
        <begin position="185"/>
        <end position="351"/>
    </location>
</feature>
<name>A0A4R6R7T9_9HYPH</name>
<dbReference type="PANTHER" id="PTHR32282:SF33">
    <property type="entry name" value="PEPTIDOGLYCAN GLYCOSYLTRANSFERASE"/>
    <property type="match status" value="1"/>
</dbReference>
<dbReference type="GO" id="GO:0071555">
    <property type="term" value="P:cell wall organization"/>
    <property type="evidence" value="ECO:0007669"/>
    <property type="project" value="UniProtKB-KW"/>
</dbReference>
<keyword evidence="16" id="KW-0812">Transmembrane</keyword>
<dbReference type="InterPro" id="IPR012338">
    <property type="entry name" value="Beta-lactam/transpept-like"/>
</dbReference>
<dbReference type="InterPro" id="IPR001460">
    <property type="entry name" value="PCN-bd_Tpept"/>
</dbReference>
<dbReference type="SUPFAM" id="SSF53955">
    <property type="entry name" value="Lysozyme-like"/>
    <property type="match status" value="1"/>
</dbReference>
<feature type="transmembrane region" description="Helical" evidence="16">
    <location>
        <begin position="125"/>
        <end position="152"/>
    </location>
</feature>
<dbReference type="SUPFAM" id="SSF56601">
    <property type="entry name" value="beta-lactamase/transpeptidase-like"/>
    <property type="match status" value="1"/>
</dbReference>
<keyword evidence="12" id="KW-0961">Cell wall biogenesis/degradation</keyword>
<dbReference type="UniPathway" id="UPA00219"/>
<evidence type="ECO:0000256" key="13">
    <source>
        <dbReference type="ARBA" id="ARBA00034000"/>
    </source>
</evidence>
<dbReference type="GO" id="GO:0009252">
    <property type="term" value="P:peptidoglycan biosynthetic process"/>
    <property type="evidence" value="ECO:0007669"/>
    <property type="project" value="UniProtKB-UniPathway"/>
</dbReference>
<feature type="domain" description="Penicillin-binding protein transpeptidase" evidence="17">
    <location>
        <begin position="438"/>
        <end position="694"/>
    </location>
</feature>
<evidence type="ECO:0000256" key="15">
    <source>
        <dbReference type="SAM" id="MobiDB-lite"/>
    </source>
</evidence>
<evidence type="ECO:0000256" key="16">
    <source>
        <dbReference type="SAM" id="Phobius"/>
    </source>
</evidence>
<dbReference type="Pfam" id="PF00905">
    <property type="entry name" value="Transpeptidase"/>
    <property type="match status" value="1"/>
</dbReference>
<evidence type="ECO:0000256" key="1">
    <source>
        <dbReference type="ARBA" id="ARBA00004752"/>
    </source>
</evidence>
<comment type="similarity">
    <text evidence="2">In the C-terminal section; belongs to the transpeptidase family.</text>
</comment>
<gene>
    <name evidence="19" type="ORF">EDD54_4213</name>
</gene>
<keyword evidence="10" id="KW-0573">Peptidoglycan synthesis</keyword>
<keyword evidence="6" id="KW-0328">Glycosyltransferase</keyword>
<comment type="catalytic activity">
    <reaction evidence="14">
        <text>[GlcNAc-(1-&gt;4)-Mur2Ac(oyl-L-Ala-gamma-D-Glu-L-Lys-D-Ala-D-Ala)](n)-di-trans,octa-cis-undecaprenyl diphosphate + beta-D-GlcNAc-(1-&gt;4)-Mur2Ac(oyl-L-Ala-gamma-D-Glu-L-Lys-D-Ala-D-Ala)-di-trans,octa-cis-undecaprenyl diphosphate = [GlcNAc-(1-&gt;4)-Mur2Ac(oyl-L-Ala-gamma-D-Glu-L-Lys-D-Ala-D-Ala)](n+1)-di-trans,octa-cis-undecaprenyl diphosphate + di-trans,octa-cis-undecaprenyl diphosphate + H(+)</text>
        <dbReference type="Rhea" id="RHEA:23708"/>
        <dbReference type="Rhea" id="RHEA-COMP:9602"/>
        <dbReference type="Rhea" id="RHEA-COMP:9603"/>
        <dbReference type="ChEBI" id="CHEBI:15378"/>
        <dbReference type="ChEBI" id="CHEBI:58405"/>
        <dbReference type="ChEBI" id="CHEBI:60033"/>
        <dbReference type="ChEBI" id="CHEBI:78435"/>
        <dbReference type="EC" id="2.4.99.28"/>
    </reaction>
</comment>
<evidence type="ECO:0000256" key="2">
    <source>
        <dbReference type="ARBA" id="ARBA00007090"/>
    </source>
</evidence>
<reference evidence="19 20" key="1">
    <citation type="submission" date="2019-03" db="EMBL/GenBank/DDBJ databases">
        <title>Genomic Encyclopedia of Type Strains, Phase IV (KMG-IV): sequencing the most valuable type-strain genomes for metagenomic binning, comparative biology and taxonomic classification.</title>
        <authorList>
            <person name="Goeker M."/>
        </authorList>
    </citation>
    <scope>NUCLEOTIDE SEQUENCE [LARGE SCALE GENOMIC DNA]</scope>
    <source>
        <strain evidence="19 20">DSM 102969</strain>
    </source>
</reference>
<dbReference type="GO" id="GO:0030288">
    <property type="term" value="C:outer membrane-bounded periplasmic space"/>
    <property type="evidence" value="ECO:0007669"/>
    <property type="project" value="TreeGrafter"/>
</dbReference>
<evidence type="ECO:0000256" key="10">
    <source>
        <dbReference type="ARBA" id="ARBA00022984"/>
    </source>
</evidence>
<evidence type="ECO:0000259" key="17">
    <source>
        <dbReference type="Pfam" id="PF00905"/>
    </source>
</evidence>
<organism evidence="19 20">
    <name type="scientific">Oharaeibacter diazotrophicus</name>
    <dbReference type="NCBI Taxonomy" id="1920512"/>
    <lineage>
        <taxon>Bacteria</taxon>
        <taxon>Pseudomonadati</taxon>
        <taxon>Pseudomonadota</taxon>
        <taxon>Alphaproteobacteria</taxon>
        <taxon>Hyphomicrobiales</taxon>
        <taxon>Pleomorphomonadaceae</taxon>
        <taxon>Oharaeibacter</taxon>
    </lineage>
</organism>
<evidence type="ECO:0000256" key="9">
    <source>
        <dbReference type="ARBA" id="ARBA00022960"/>
    </source>
</evidence>
<keyword evidence="20" id="KW-1185">Reference proteome</keyword>
<accession>A0A4R6R7T9</accession>
<keyword evidence="11" id="KW-0511">Multifunctional enzyme</keyword>
<feature type="region of interest" description="Disordered" evidence="15">
    <location>
        <begin position="1"/>
        <end position="114"/>
    </location>
</feature>
<protein>
    <submittedName>
        <fullName evidence="19">Penicillin-binding protein 1A</fullName>
    </submittedName>
</protein>
<dbReference type="InterPro" id="IPR001264">
    <property type="entry name" value="Glyco_trans_51"/>
</dbReference>
<dbReference type="Proteomes" id="UP000294547">
    <property type="component" value="Unassembled WGS sequence"/>
</dbReference>
<comment type="caution">
    <text evidence="19">The sequence shown here is derived from an EMBL/GenBank/DDBJ whole genome shotgun (WGS) entry which is preliminary data.</text>
</comment>
<dbReference type="InterPro" id="IPR023346">
    <property type="entry name" value="Lysozyme-like_dom_sf"/>
</dbReference>
<dbReference type="PANTHER" id="PTHR32282">
    <property type="entry name" value="BINDING PROTEIN TRANSPEPTIDASE, PUTATIVE-RELATED"/>
    <property type="match status" value="1"/>
</dbReference>
<keyword evidence="5" id="KW-0645">Protease</keyword>
<evidence type="ECO:0000256" key="3">
    <source>
        <dbReference type="ARBA" id="ARBA00007739"/>
    </source>
</evidence>
<evidence type="ECO:0000313" key="19">
    <source>
        <dbReference type="EMBL" id="TDP81952.1"/>
    </source>
</evidence>
<evidence type="ECO:0000256" key="12">
    <source>
        <dbReference type="ARBA" id="ARBA00023316"/>
    </source>
</evidence>
<evidence type="ECO:0000256" key="5">
    <source>
        <dbReference type="ARBA" id="ARBA00022670"/>
    </source>
</evidence>
<feature type="compositionally biased region" description="Basic and acidic residues" evidence="15">
    <location>
        <begin position="1"/>
        <end position="11"/>
    </location>
</feature>
<keyword evidence="7" id="KW-0808">Transferase</keyword>
<comment type="catalytic activity">
    <reaction evidence="13">
        <text>Preferential cleavage: (Ac)2-L-Lys-D-Ala-|-D-Ala. Also transpeptidation of peptidyl-alanyl moieties that are N-acyl substituents of D-alanine.</text>
        <dbReference type="EC" id="3.4.16.4"/>
    </reaction>
</comment>
<dbReference type="EMBL" id="SNXY01000011">
    <property type="protein sequence ID" value="TDP81952.1"/>
    <property type="molecule type" value="Genomic_DNA"/>
</dbReference>
<keyword evidence="16" id="KW-0472">Membrane</keyword>
<feature type="compositionally biased region" description="Low complexity" evidence="15">
    <location>
        <begin position="50"/>
        <end position="61"/>
    </location>
</feature>